<dbReference type="GO" id="GO:0030527">
    <property type="term" value="F:structural constituent of chromatin"/>
    <property type="evidence" value="ECO:0007669"/>
    <property type="project" value="InterPro"/>
</dbReference>
<reference evidence="3 4" key="1">
    <citation type="submission" date="2013-12" db="EMBL/GenBank/DDBJ databases">
        <authorList>
            <person name="Tong Y."/>
            <person name="Zhang J."/>
            <person name="Huang Y."/>
            <person name="Li S."/>
            <person name="Pei G."/>
            <person name="Zhang Z."/>
            <person name="Mi Z."/>
            <person name="An X."/>
        </authorList>
    </citation>
    <scope>NUCLEOTIDE SEQUENCE [LARGE SCALE GENOMIC DNA]</scope>
    <source>
        <strain evidence="3">AMIV</strain>
    </source>
</reference>
<feature type="domain" description="Transcription factor CBF/NF-Y/archaeal histone" evidence="2">
    <location>
        <begin position="8"/>
        <end position="62"/>
    </location>
</feature>
<organism evidence="3 4">
    <name type="scientific">Chloriridovirus anopheles1</name>
    <dbReference type="NCBI Taxonomy" id="1465751"/>
    <lineage>
        <taxon>Viruses</taxon>
        <taxon>Varidnaviria</taxon>
        <taxon>Bamfordvirae</taxon>
        <taxon>Nucleocytoviricota</taxon>
        <taxon>Megaviricetes</taxon>
        <taxon>Pimascovirales</taxon>
        <taxon>Pimascovirales incertae sedis</taxon>
        <taxon>Iridoviridae</taxon>
        <taxon>Betairidovirinae</taxon>
        <taxon>Chloriridovirus</taxon>
    </lineage>
</organism>
<accession>W8QN45</accession>
<dbReference type="SMART" id="SM00428">
    <property type="entry name" value="H3"/>
    <property type="match status" value="1"/>
</dbReference>
<dbReference type="GeneID" id="18938291"/>
<sequence length="178" mass="20369">MNDSALQRIAYKAGITRISESVYGFVREAGNMYLRSITEYAEIYAEYEGKKTISGDHAIHAIENTGFADQYKIKDSLKPCKISGKVKVLAKIREYQKQHDCNTLAKAPIERDIKSFTHFKISKEGVQNIHSALEYFIYKLFFSALLITLNAKRKTVSVDDVKLTLRMINDNCKSINFR</sequence>
<evidence type="ECO:0000313" key="3">
    <source>
        <dbReference type="EMBL" id="AHL67618.1"/>
    </source>
</evidence>
<dbReference type="Gene3D" id="1.10.20.10">
    <property type="entry name" value="Histone, subunit A"/>
    <property type="match status" value="2"/>
</dbReference>
<dbReference type="InterPro" id="IPR007125">
    <property type="entry name" value="H2A/H2B/H3"/>
</dbReference>
<keyword evidence="4" id="KW-1185">Reference proteome</keyword>
<dbReference type="InterPro" id="IPR000164">
    <property type="entry name" value="Histone_H3/CENP-A"/>
</dbReference>
<dbReference type="Pfam" id="PF00125">
    <property type="entry name" value="Histone"/>
    <property type="match status" value="1"/>
</dbReference>
<name>W8QN45_9VIRU</name>
<dbReference type="GO" id="GO:0003677">
    <property type="term" value="F:DNA binding"/>
    <property type="evidence" value="ECO:0007669"/>
    <property type="project" value="InterPro"/>
</dbReference>
<dbReference type="Proteomes" id="UP000110868">
    <property type="component" value="Segment"/>
</dbReference>
<dbReference type="OrthoDB" id="19989at10239"/>
<feature type="domain" description="Core Histone H2A/H2B/H3" evidence="1">
    <location>
        <begin position="87"/>
        <end position="166"/>
    </location>
</feature>
<evidence type="ECO:0000259" key="1">
    <source>
        <dbReference type="Pfam" id="PF00125"/>
    </source>
</evidence>
<proteinExistence type="predicted"/>
<dbReference type="GO" id="GO:0046982">
    <property type="term" value="F:protein heterodimerization activity"/>
    <property type="evidence" value="ECO:0007669"/>
    <property type="project" value="InterPro"/>
</dbReference>
<dbReference type="RefSeq" id="YP_009021202.1">
    <property type="nucleotide sequence ID" value="NC_023848.1"/>
</dbReference>
<dbReference type="InterPro" id="IPR003958">
    <property type="entry name" value="CBFA_NFYB_domain"/>
</dbReference>
<evidence type="ECO:0000259" key="2">
    <source>
        <dbReference type="Pfam" id="PF00808"/>
    </source>
</evidence>
<dbReference type="SUPFAM" id="SSF47113">
    <property type="entry name" value="Histone-fold"/>
    <property type="match status" value="2"/>
</dbReference>
<gene>
    <name evidence="3" type="ORF">AMIV_130</name>
</gene>
<dbReference type="Pfam" id="PF00808">
    <property type="entry name" value="CBFD_NFYB_HMF"/>
    <property type="match status" value="1"/>
</dbReference>
<protein>
    <submittedName>
        <fullName evidence="3">Uncharacterized protein</fullName>
    </submittedName>
</protein>
<evidence type="ECO:0000313" key="4">
    <source>
        <dbReference type="Proteomes" id="UP000110868"/>
    </source>
</evidence>
<dbReference type="KEGG" id="vg:18938291"/>
<dbReference type="EMBL" id="KF938901">
    <property type="protein sequence ID" value="AHL67618.1"/>
    <property type="molecule type" value="Genomic_DNA"/>
</dbReference>
<dbReference type="InterPro" id="IPR009072">
    <property type="entry name" value="Histone-fold"/>
</dbReference>